<sequence>MLTKVQVKKQLGNIPEEFSLDNLVEQLIVIQKTEKGLKDSEKID</sequence>
<accession>A0ABW4VJB1</accession>
<dbReference type="Proteomes" id="UP001597361">
    <property type="component" value="Unassembled WGS sequence"/>
</dbReference>
<organism evidence="1 2">
    <name type="scientific">Belliella marina</name>
    <dbReference type="NCBI Taxonomy" id="1644146"/>
    <lineage>
        <taxon>Bacteria</taxon>
        <taxon>Pseudomonadati</taxon>
        <taxon>Bacteroidota</taxon>
        <taxon>Cytophagia</taxon>
        <taxon>Cytophagales</taxon>
        <taxon>Cyclobacteriaceae</taxon>
        <taxon>Belliella</taxon>
    </lineage>
</organism>
<keyword evidence="2" id="KW-1185">Reference proteome</keyword>
<protein>
    <submittedName>
        <fullName evidence="1">Uncharacterized protein</fullName>
    </submittedName>
</protein>
<dbReference type="RefSeq" id="WP_376883208.1">
    <property type="nucleotide sequence ID" value="NZ_JBHUHR010000005.1"/>
</dbReference>
<name>A0ABW4VJB1_9BACT</name>
<gene>
    <name evidence="1" type="ORF">ACFSKL_02435</name>
</gene>
<reference evidence="2" key="1">
    <citation type="journal article" date="2019" name="Int. J. Syst. Evol. Microbiol.">
        <title>The Global Catalogue of Microorganisms (GCM) 10K type strain sequencing project: providing services to taxonomists for standard genome sequencing and annotation.</title>
        <authorList>
            <consortium name="The Broad Institute Genomics Platform"/>
            <consortium name="The Broad Institute Genome Sequencing Center for Infectious Disease"/>
            <person name="Wu L."/>
            <person name="Ma J."/>
        </authorList>
    </citation>
    <scope>NUCLEOTIDE SEQUENCE [LARGE SCALE GENOMIC DNA]</scope>
    <source>
        <strain evidence="2">CGMCC 1.15180</strain>
    </source>
</reference>
<comment type="caution">
    <text evidence="1">The sequence shown here is derived from an EMBL/GenBank/DDBJ whole genome shotgun (WGS) entry which is preliminary data.</text>
</comment>
<proteinExistence type="predicted"/>
<evidence type="ECO:0000313" key="1">
    <source>
        <dbReference type="EMBL" id="MFD2033627.1"/>
    </source>
</evidence>
<evidence type="ECO:0000313" key="2">
    <source>
        <dbReference type="Proteomes" id="UP001597361"/>
    </source>
</evidence>
<dbReference type="EMBL" id="JBHUHR010000005">
    <property type="protein sequence ID" value="MFD2033627.1"/>
    <property type="molecule type" value="Genomic_DNA"/>
</dbReference>